<dbReference type="EMBL" id="JABAIK010000002">
    <property type="protein sequence ID" value="NLS11817.1"/>
    <property type="molecule type" value="Genomic_DNA"/>
</dbReference>
<dbReference type="NCBIfam" id="TIGR00357">
    <property type="entry name" value="peptide-methionine (R)-S-oxide reductase MsrB"/>
    <property type="match status" value="1"/>
</dbReference>
<dbReference type="InterPro" id="IPR028427">
    <property type="entry name" value="Met_Sox_Rdtase_MsrB"/>
</dbReference>
<dbReference type="InterPro" id="IPR011057">
    <property type="entry name" value="Mss4-like_sf"/>
</dbReference>
<dbReference type="AlphaFoldDB" id="A0A7X8TN44"/>
<dbReference type="EC" id="1.8.4.11" evidence="10"/>
<comment type="caution">
    <text evidence="13">The sequence shown here is derived from an EMBL/GenBank/DDBJ whole genome shotgun (WGS) entry which is preliminary data.</text>
</comment>
<dbReference type="Pfam" id="PF01641">
    <property type="entry name" value="SelR"/>
    <property type="match status" value="1"/>
</dbReference>
<dbReference type="Gene3D" id="2.170.150.20">
    <property type="entry name" value="Peptide methionine sulfoxide reductase"/>
    <property type="match status" value="1"/>
</dbReference>
<comment type="caution">
    <text evidence="9">Lacks conserved residue(s) required for the propagation of feature annotation.</text>
</comment>
<evidence type="ECO:0000313" key="13">
    <source>
        <dbReference type="EMBL" id="NLS11817.1"/>
    </source>
</evidence>
<evidence type="ECO:0000256" key="4">
    <source>
        <dbReference type="ARBA" id="ARBA00023268"/>
    </source>
</evidence>
<keyword evidence="11" id="KW-0732">Signal</keyword>
<dbReference type="InterPro" id="IPR002569">
    <property type="entry name" value="Met_Sox_Rdtase_MsrA_dom"/>
</dbReference>
<accession>A0A7X8TN44</accession>
<dbReference type="InterPro" id="IPR036509">
    <property type="entry name" value="Met_Sox_Rdtase_MsrA_sf"/>
</dbReference>
<feature type="active site" evidence="10">
    <location>
        <position position="49"/>
    </location>
</feature>
<evidence type="ECO:0000256" key="3">
    <source>
        <dbReference type="ARBA" id="ARBA00023002"/>
    </source>
</evidence>
<comment type="similarity">
    <text evidence="10">Belongs to the MsrA Met sulfoxide reductase family.</text>
</comment>
<feature type="domain" description="MsrB" evidence="12">
    <location>
        <begin position="239"/>
        <end position="361"/>
    </location>
</feature>
<dbReference type="PANTHER" id="PTHR10173:SF59">
    <property type="entry name" value="PEPTIDE METHIONINE SULFOXIDE REDUCTASE MSRA_MSRB"/>
    <property type="match status" value="1"/>
</dbReference>
<evidence type="ECO:0000259" key="12">
    <source>
        <dbReference type="PROSITE" id="PS51790"/>
    </source>
</evidence>
<dbReference type="PROSITE" id="PS51790">
    <property type="entry name" value="MSRB"/>
    <property type="match status" value="1"/>
</dbReference>
<dbReference type="InterPro" id="IPR002579">
    <property type="entry name" value="Met_Sox_Rdtase_MsrB_dom"/>
</dbReference>
<gene>
    <name evidence="9 13" type="primary">msrB</name>
    <name evidence="10" type="synonym">msrA</name>
    <name evidence="13" type="ORF">HGP28_02795</name>
</gene>
<organism evidence="13 14">
    <name type="scientific">Vibrio agarilyticus</name>
    <dbReference type="NCBI Taxonomy" id="2726741"/>
    <lineage>
        <taxon>Bacteria</taxon>
        <taxon>Pseudomonadati</taxon>
        <taxon>Pseudomonadota</taxon>
        <taxon>Gammaproteobacteria</taxon>
        <taxon>Vibrionales</taxon>
        <taxon>Vibrionaceae</taxon>
        <taxon>Vibrio</taxon>
    </lineage>
</organism>
<protein>
    <recommendedName>
        <fullName evidence="9 10">Multifunctional fusion protein</fullName>
    </recommendedName>
    <domain>
        <recommendedName>
            <fullName evidence="10">Peptide methionine sulfoxide reductase MsrA</fullName>
            <shortName evidence="10">Protein-methionine-S-oxide reductase</shortName>
            <ecNumber evidence="10">1.8.4.11</ecNumber>
        </recommendedName>
        <alternativeName>
            <fullName evidence="10">Peptide-methionine (S)-S-oxide reductase</fullName>
            <shortName evidence="10">Peptide Met(O) reductase</shortName>
        </alternativeName>
    </domain>
    <domain>
        <recommendedName>
            <fullName evidence="9">Peptide methionine sulfoxide reductase MsrB</fullName>
            <ecNumber evidence="9">1.8.4.12</ecNumber>
        </recommendedName>
        <alternativeName>
            <fullName evidence="9">Peptide-methionine (R)-S-oxide reductase</fullName>
        </alternativeName>
    </domain>
</protein>
<dbReference type="EC" id="1.8.4.12" evidence="9"/>
<dbReference type="Pfam" id="PF01625">
    <property type="entry name" value="PMSR"/>
    <property type="match status" value="1"/>
</dbReference>
<feature type="chain" id="PRO_5030679373" description="Multifunctional fusion protein" evidence="11">
    <location>
        <begin position="32"/>
        <end position="377"/>
    </location>
</feature>
<dbReference type="GO" id="GO:0005737">
    <property type="term" value="C:cytoplasm"/>
    <property type="evidence" value="ECO:0007669"/>
    <property type="project" value="TreeGrafter"/>
</dbReference>
<comment type="similarity">
    <text evidence="9">Belongs to the MsrB Met sulfoxide reductase family.</text>
</comment>
<dbReference type="PANTHER" id="PTHR10173">
    <property type="entry name" value="METHIONINE SULFOXIDE REDUCTASE"/>
    <property type="match status" value="1"/>
</dbReference>
<dbReference type="SUPFAM" id="SSF55068">
    <property type="entry name" value="Peptide methionine sulfoxide reductase"/>
    <property type="match status" value="1"/>
</dbReference>
<comment type="catalytic activity">
    <reaction evidence="6 10">
        <text>L-methionyl-[protein] + [thioredoxin]-disulfide + H2O = L-methionyl-(S)-S-oxide-[protein] + [thioredoxin]-dithiol</text>
        <dbReference type="Rhea" id="RHEA:14217"/>
        <dbReference type="Rhea" id="RHEA-COMP:10698"/>
        <dbReference type="Rhea" id="RHEA-COMP:10700"/>
        <dbReference type="Rhea" id="RHEA-COMP:12313"/>
        <dbReference type="Rhea" id="RHEA-COMP:12315"/>
        <dbReference type="ChEBI" id="CHEBI:15377"/>
        <dbReference type="ChEBI" id="CHEBI:16044"/>
        <dbReference type="ChEBI" id="CHEBI:29950"/>
        <dbReference type="ChEBI" id="CHEBI:44120"/>
        <dbReference type="ChEBI" id="CHEBI:50058"/>
        <dbReference type="EC" id="1.8.4.11"/>
    </reaction>
</comment>
<comment type="catalytic activity">
    <reaction evidence="7 9">
        <text>L-methionyl-[protein] + [thioredoxin]-disulfide + H2O = L-methionyl-(R)-S-oxide-[protein] + [thioredoxin]-dithiol</text>
        <dbReference type="Rhea" id="RHEA:24164"/>
        <dbReference type="Rhea" id="RHEA-COMP:10698"/>
        <dbReference type="Rhea" id="RHEA-COMP:10700"/>
        <dbReference type="Rhea" id="RHEA-COMP:12313"/>
        <dbReference type="Rhea" id="RHEA-COMP:12314"/>
        <dbReference type="ChEBI" id="CHEBI:15377"/>
        <dbReference type="ChEBI" id="CHEBI:16044"/>
        <dbReference type="ChEBI" id="CHEBI:29950"/>
        <dbReference type="ChEBI" id="CHEBI:45764"/>
        <dbReference type="ChEBI" id="CHEBI:50058"/>
        <dbReference type="EC" id="1.8.4.12"/>
    </reaction>
</comment>
<evidence type="ECO:0000256" key="9">
    <source>
        <dbReference type="HAMAP-Rule" id="MF_01400"/>
    </source>
</evidence>
<comment type="function">
    <text evidence="5 10">Has an important function as a repair enzyme for proteins that have been inactivated by oxidation. Catalyzes the reversible oxidation-reduction of methionine sulfoxide in proteins to methionine.</text>
</comment>
<comment type="similarity">
    <text evidence="1">In the C-terminal section; belongs to the MsrB Met sulfoxide reductase family.</text>
</comment>
<dbReference type="GO" id="GO:0033743">
    <property type="term" value="F:peptide-methionine (R)-S-oxide reductase activity"/>
    <property type="evidence" value="ECO:0007669"/>
    <property type="project" value="UniProtKB-UniRule"/>
</dbReference>
<proteinExistence type="inferred from homology"/>
<dbReference type="Gene3D" id="3.30.1060.10">
    <property type="entry name" value="Peptide methionine sulphoxide reductase MsrA"/>
    <property type="match status" value="1"/>
</dbReference>
<evidence type="ECO:0000256" key="10">
    <source>
        <dbReference type="HAMAP-Rule" id="MF_01401"/>
    </source>
</evidence>
<dbReference type="RefSeq" id="WP_168834917.1">
    <property type="nucleotide sequence ID" value="NZ_JABAIK010000002.1"/>
</dbReference>
<dbReference type="SUPFAM" id="SSF51316">
    <property type="entry name" value="Mss4-like"/>
    <property type="match status" value="1"/>
</dbReference>
<sequence>MKKRGFILLSTLSLALSLLTLVLMPTPHATANTQTRANNIETATLAGGCFWCTEADLEQLPGVIDVISGYAGGSEEDAQYRKVASGNTDHIEVIQVTYDANQLSYTDVLDYFLRHIDPTDAKGSFVDRGAQYRPAIFYHNKAQFDAATSLLSAVDAAGIYPKPLQTELIEYQAFYPAESYHQDYYKKSRLKYKYYRQASGRDAYLDSVFGDDRKSNPVSLRSRLGEQTQTLKPYTKPSQAEIKAMLTELQYYVTQEEGTERAFDNPYWDNKEEGIYVDIVSGEPLFSSTDKYRSGTGWPSFTKPIDSGYIVTKKDFHLFYPRMEVRSRYGDSHLGHVFEDGPEPTGLRYCMNSAAMRFVPKQQMQAQGYAKYLYLFE</sequence>
<keyword evidence="3 9" id="KW-0560">Oxidoreductase</keyword>
<dbReference type="HAMAP" id="MF_01401">
    <property type="entry name" value="MsrA"/>
    <property type="match status" value="1"/>
</dbReference>
<evidence type="ECO:0000313" key="14">
    <source>
        <dbReference type="Proteomes" id="UP000535589"/>
    </source>
</evidence>
<evidence type="ECO:0000256" key="2">
    <source>
        <dbReference type="ARBA" id="ARBA00011017"/>
    </source>
</evidence>
<evidence type="ECO:0000256" key="7">
    <source>
        <dbReference type="ARBA" id="ARBA00048488"/>
    </source>
</evidence>
<evidence type="ECO:0000256" key="11">
    <source>
        <dbReference type="SAM" id="SignalP"/>
    </source>
</evidence>
<dbReference type="Proteomes" id="UP000535589">
    <property type="component" value="Unassembled WGS sequence"/>
</dbReference>
<feature type="active site" description="Nucleophile" evidence="9">
    <location>
        <position position="350"/>
    </location>
</feature>
<evidence type="ECO:0000256" key="8">
    <source>
        <dbReference type="ARBA" id="ARBA00048782"/>
    </source>
</evidence>
<keyword evidence="14" id="KW-1185">Reference proteome</keyword>
<name>A0A7X8TN44_9VIBR</name>
<dbReference type="FunFam" id="2.170.150.20:FF:000003">
    <property type="entry name" value="Peptide methionine sulfoxide reductase MsrB"/>
    <property type="match status" value="1"/>
</dbReference>
<evidence type="ECO:0000256" key="6">
    <source>
        <dbReference type="ARBA" id="ARBA00047806"/>
    </source>
</evidence>
<comment type="similarity">
    <text evidence="2">In the N-terminal section; belongs to the MsrA Met sulfoxide reductase family.</text>
</comment>
<dbReference type="NCBIfam" id="TIGR00401">
    <property type="entry name" value="msrA"/>
    <property type="match status" value="1"/>
</dbReference>
<comment type="catalytic activity">
    <reaction evidence="8 10">
        <text>[thioredoxin]-disulfide + L-methionine + H2O = L-methionine (S)-S-oxide + [thioredoxin]-dithiol</text>
        <dbReference type="Rhea" id="RHEA:19993"/>
        <dbReference type="Rhea" id="RHEA-COMP:10698"/>
        <dbReference type="Rhea" id="RHEA-COMP:10700"/>
        <dbReference type="ChEBI" id="CHEBI:15377"/>
        <dbReference type="ChEBI" id="CHEBI:29950"/>
        <dbReference type="ChEBI" id="CHEBI:50058"/>
        <dbReference type="ChEBI" id="CHEBI:57844"/>
        <dbReference type="ChEBI" id="CHEBI:58772"/>
        <dbReference type="EC" id="1.8.4.11"/>
    </reaction>
</comment>
<keyword evidence="4" id="KW-0511">Multifunctional enzyme</keyword>
<reference evidence="13 14" key="1">
    <citation type="submission" date="2020-04" db="EMBL/GenBank/DDBJ databases">
        <title>Vibrio sp. SM6, a novel species isolated from seawater.</title>
        <authorList>
            <person name="Wang X."/>
        </authorList>
    </citation>
    <scope>NUCLEOTIDE SEQUENCE [LARGE SCALE GENOMIC DNA]</scope>
    <source>
        <strain evidence="13 14">SM6</strain>
    </source>
</reference>
<evidence type="ECO:0000256" key="5">
    <source>
        <dbReference type="ARBA" id="ARBA00024679"/>
    </source>
</evidence>
<dbReference type="HAMAP" id="MF_01400">
    <property type="entry name" value="MsrB"/>
    <property type="match status" value="1"/>
</dbReference>
<evidence type="ECO:0000256" key="1">
    <source>
        <dbReference type="ARBA" id="ARBA00008076"/>
    </source>
</evidence>
<dbReference type="GO" id="GO:0008113">
    <property type="term" value="F:peptide-methionine (S)-S-oxide reductase activity"/>
    <property type="evidence" value="ECO:0007669"/>
    <property type="project" value="UniProtKB-UniRule"/>
</dbReference>
<feature type="signal peptide" evidence="11">
    <location>
        <begin position="1"/>
        <end position="31"/>
    </location>
</feature>
<dbReference type="GO" id="GO:0030091">
    <property type="term" value="P:protein repair"/>
    <property type="evidence" value="ECO:0007669"/>
    <property type="project" value="InterPro"/>
</dbReference>
<dbReference type="GO" id="GO:0006979">
    <property type="term" value="P:response to oxidative stress"/>
    <property type="evidence" value="ECO:0007669"/>
    <property type="project" value="InterPro"/>
</dbReference>